<dbReference type="GO" id="GO:0005524">
    <property type="term" value="F:ATP binding"/>
    <property type="evidence" value="ECO:0007669"/>
    <property type="project" value="UniProtKB-KW"/>
</dbReference>
<organism evidence="18 19">
    <name type="scientific">Nonlabens marinus S1-08</name>
    <dbReference type="NCBI Taxonomy" id="1454201"/>
    <lineage>
        <taxon>Bacteria</taxon>
        <taxon>Pseudomonadati</taxon>
        <taxon>Bacteroidota</taxon>
        <taxon>Flavobacteriia</taxon>
        <taxon>Flavobacteriales</taxon>
        <taxon>Flavobacteriaceae</taxon>
        <taxon>Nonlabens</taxon>
    </lineage>
</organism>
<dbReference type="KEGG" id="nmf:NMS_2767"/>
<dbReference type="RefSeq" id="WP_041497286.1">
    <property type="nucleotide sequence ID" value="NZ_AP014548.1"/>
</dbReference>
<keyword evidence="8" id="KW-0238">DNA-binding</keyword>
<dbReference type="CDD" id="cd17992">
    <property type="entry name" value="DEXHc_RecG"/>
    <property type="match status" value="1"/>
</dbReference>
<keyword evidence="19" id="KW-1185">Reference proteome</keyword>
<accession>W8W0R3</accession>
<evidence type="ECO:0000256" key="8">
    <source>
        <dbReference type="ARBA" id="ARBA00023125"/>
    </source>
</evidence>
<evidence type="ECO:0000256" key="5">
    <source>
        <dbReference type="ARBA" id="ARBA00022801"/>
    </source>
</evidence>
<dbReference type="STRING" id="1454201.NMS_2767"/>
<dbReference type="NCBIfam" id="NF008165">
    <property type="entry name" value="PRK10917.1-3"/>
    <property type="match status" value="1"/>
</dbReference>
<comment type="function">
    <text evidence="15">Plays a critical role in recombination and DNA repair. Helps process Holliday junction intermediates to mature products by catalyzing branch migration. Has replication fork regression activity, unwinds stalled or blocked replication forks to make a HJ that can be resolved. Has a DNA unwinding activity characteristic of a DNA helicase with 3'-5' polarity.</text>
</comment>
<dbReference type="PANTHER" id="PTHR47964:SF1">
    <property type="entry name" value="ATP-DEPENDENT DNA HELICASE HOMOLOG RECG, CHLOROPLASTIC"/>
    <property type="match status" value="1"/>
</dbReference>
<evidence type="ECO:0000256" key="1">
    <source>
        <dbReference type="ARBA" id="ARBA00007504"/>
    </source>
</evidence>
<dbReference type="GO" id="GO:0016887">
    <property type="term" value="F:ATP hydrolysis activity"/>
    <property type="evidence" value="ECO:0007669"/>
    <property type="project" value="RHEA"/>
</dbReference>
<evidence type="ECO:0000256" key="4">
    <source>
        <dbReference type="ARBA" id="ARBA00022763"/>
    </source>
</evidence>
<dbReference type="PANTHER" id="PTHR47964">
    <property type="entry name" value="ATP-DEPENDENT DNA HELICASE HOMOLOG RECG, CHLOROPLASTIC"/>
    <property type="match status" value="1"/>
</dbReference>
<evidence type="ECO:0000256" key="3">
    <source>
        <dbReference type="ARBA" id="ARBA00022741"/>
    </source>
</evidence>
<dbReference type="EMBL" id="AP014548">
    <property type="protein sequence ID" value="BAO56776.1"/>
    <property type="molecule type" value="Genomic_DNA"/>
</dbReference>
<dbReference type="GO" id="GO:0006281">
    <property type="term" value="P:DNA repair"/>
    <property type="evidence" value="ECO:0007669"/>
    <property type="project" value="UniProtKB-UniRule"/>
</dbReference>
<dbReference type="GO" id="GO:0006310">
    <property type="term" value="P:DNA recombination"/>
    <property type="evidence" value="ECO:0007669"/>
    <property type="project" value="UniProtKB-UniRule"/>
</dbReference>
<feature type="domain" description="Helicase ATP-binding" evidence="16">
    <location>
        <begin position="285"/>
        <end position="447"/>
    </location>
</feature>
<keyword evidence="7 15" id="KW-0067">ATP-binding</keyword>
<keyword evidence="6 15" id="KW-0347">Helicase</keyword>
<dbReference type="AlphaFoldDB" id="W8W0R3"/>
<dbReference type="GO" id="GO:0003677">
    <property type="term" value="F:DNA binding"/>
    <property type="evidence" value="ECO:0007669"/>
    <property type="project" value="UniProtKB-KW"/>
</dbReference>
<dbReference type="Pfam" id="PF00270">
    <property type="entry name" value="DEAD"/>
    <property type="match status" value="1"/>
</dbReference>
<dbReference type="SMART" id="SM00490">
    <property type="entry name" value="HELICc"/>
    <property type="match status" value="1"/>
</dbReference>
<dbReference type="SUPFAM" id="SSF52540">
    <property type="entry name" value="P-loop containing nucleoside triphosphate hydrolases"/>
    <property type="match status" value="2"/>
</dbReference>
<feature type="domain" description="Helicase C-terminal" evidence="17">
    <location>
        <begin position="466"/>
        <end position="633"/>
    </location>
</feature>
<keyword evidence="9 15" id="KW-0233">DNA recombination</keyword>
<evidence type="ECO:0000256" key="11">
    <source>
        <dbReference type="ARBA" id="ARBA00023235"/>
    </source>
</evidence>
<dbReference type="SUPFAM" id="SSF50249">
    <property type="entry name" value="Nucleic acid-binding proteins"/>
    <property type="match status" value="1"/>
</dbReference>
<evidence type="ECO:0000256" key="6">
    <source>
        <dbReference type="ARBA" id="ARBA00022806"/>
    </source>
</evidence>
<evidence type="ECO:0000259" key="16">
    <source>
        <dbReference type="PROSITE" id="PS51192"/>
    </source>
</evidence>
<comment type="catalytic activity">
    <reaction evidence="12 15">
        <text>Couples ATP hydrolysis with the unwinding of duplex DNA by translocating in the 3'-5' direction.</text>
        <dbReference type="EC" id="5.6.2.4"/>
    </reaction>
</comment>
<dbReference type="CDD" id="cd04488">
    <property type="entry name" value="RecG_wedge_OBF"/>
    <property type="match status" value="1"/>
</dbReference>
<evidence type="ECO:0000256" key="9">
    <source>
        <dbReference type="ARBA" id="ARBA00023172"/>
    </source>
</evidence>
<gene>
    <name evidence="18" type="ORF">NMS_2767</name>
</gene>
<dbReference type="EC" id="5.6.2.4" evidence="13 15"/>
<dbReference type="GO" id="GO:0043138">
    <property type="term" value="F:3'-5' DNA helicase activity"/>
    <property type="evidence" value="ECO:0007669"/>
    <property type="project" value="UniProtKB-EC"/>
</dbReference>
<keyword evidence="11" id="KW-0413">Isomerase</keyword>
<dbReference type="InterPro" id="IPR047112">
    <property type="entry name" value="RecG/Mfd"/>
</dbReference>
<evidence type="ECO:0000256" key="2">
    <source>
        <dbReference type="ARBA" id="ARBA00017846"/>
    </source>
</evidence>
<dbReference type="NCBIfam" id="TIGR00643">
    <property type="entry name" value="recG"/>
    <property type="match status" value="1"/>
</dbReference>
<evidence type="ECO:0000256" key="13">
    <source>
        <dbReference type="ARBA" id="ARBA00034808"/>
    </source>
</evidence>
<keyword evidence="5 15" id="KW-0378">Hydrolase</keyword>
<name>W8W0R3_9FLAO</name>
<comment type="catalytic activity">
    <reaction evidence="14 15">
        <text>ATP + H2O = ADP + phosphate + H(+)</text>
        <dbReference type="Rhea" id="RHEA:13065"/>
        <dbReference type="ChEBI" id="CHEBI:15377"/>
        <dbReference type="ChEBI" id="CHEBI:15378"/>
        <dbReference type="ChEBI" id="CHEBI:30616"/>
        <dbReference type="ChEBI" id="CHEBI:43474"/>
        <dbReference type="ChEBI" id="CHEBI:456216"/>
        <dbReference type="EC" id="5.6.2.4"/>
    </reaction>
</comment>
<evidence type="ECO:0000256" key="7">
    <source>
        <dbReference type="ARBA" id="ARBA00022840"/>
    </source>
</evidence>
<dbReference type="Pfam" id="PF00271">
    <property type="entry name" value="Helicase_C"/>
    <property type="match status" value="1"/>
</dbReference>
<dbReference type="InterPro" id="IPR045562">
    <property type="entry name" value="RecG_dom3_C"/>
</dbReference>
<evidence type="ECO:0000256" key="10">
    <source>
        <dbReference type="ARBA" id="ARBA00023204"/>
    </source>
</evidence>
<dbReference type="InterPro" id="IPR004609">
    <property type="entry name" value="ATP-dep_DNA_helicase_RecG"/>
</dbReference>
<dbReference type="Gene3D" id="3.40.50.300">
    <property type="entry name" value="P-loop containing nucleotide triphosphate hydrolases"/>
    <property type="match status" value="2"/>
</dbReference>
<dbReference type="Proteomes" id="UP000031760">
    <property type="component" value="Chromosome"/>
</dbReference>
<dbReference type="NCBIfam" id="NF008168">
    <property type="entry name" value="PRK10917.2-2"/>
    <property type="match status" value="1"/>
</dbReference>
<dbReference type="InterPro" id="IPR014001">
    <property type="entry name" value="Helicase_ATP-bd"/>
</dbReference>
<sequence>MPVNFLTTPIDYLSGVGPSRAELLRKELGIMTYGDLANFFPNRYVDRTQFHKINQLVPETAQVQIVGKLMSISTAGAGKATRLVATLADDTGRMELVWFKGQKYFKESLKVNEVYVVYGKVSRYGAMYSIAHPDVELLKEYRGRQQNSMTPIYPSTEMLTKRHLTNKYFVRLMRQLFSEIKAAFVETLPDDVMRDQQLITKNAAMQEIHFPSSTNGLQAALKRLKFEELFFIQLELLLQNRIRKTQIKSFAFEIVGDHFNNFYNFNLPFELTGAQKRVVKEIRADMANGAHMNRLLQGDVGSGKTIVAVLTCLLAIDNGFQACIMAPTEILAQQHMAGVSELLAPTGLRVALLTGSVKTKARRIIHEALEDGSLDILIGTHALIEDKVKFLNLGVAIVDEQHRFGVAQRAKLWKKNKLPPHVLVMTATPIPRTLAMSLYGDLDISVIDELPPGRKEIKTVHRYDKNRLGVFSFIKEEIQKGRQIYIVYPLIQESETLDYKDLMDGYESIVREFPMPQYQVSIVHGQMKSEDKDYEMQRFVEGKTQIMVATTVIEVGVNVPNASVMIIESAERFGLSQLHQLRGRVGRGADQSFCILMTGHKLSAEAKTRLETMVETTDGFKIAEVDLKLRGPGDIMGTRQSGVMELRIADIVKDNELLAVARNAAINFLQEDPAIGMEKNINVRRVMAHLQSRKGLWKYIS</sequence>
<evidence type="ECO:0000256" key="15">
    <source>
        <dbReference type="RuleBase" id="RU363016"/>
    </source>
</evidence>
<dbReference type="InterPro" id="IPR033454">
    <property type="entry name" value="RecG_wedge"/>
</dbReference>
<keyword evidence="4 15" id="KW-0227">DNA damage</keyword>
<protein>
    <recommendedName>
        <fullName evidence="2 15">ATP-dependent DNA helicase RecG</fullName>
        <ecNumber evidence="13 15">5.6.2.4</ecNumber>
    </recommendedName>
</protein>
<dbReference type="InterPro" id="IPR011545">
    <property type="entry name" value="DEAD/DEAH_box_helicase_dom"/>
</dbReference>
<evidence type="ECO:0000313" key="18">
    <source>
        <dbReference type="EMBL" id="BAO56776.1"/>
    </source>
</evidence>
<keyword evidence="3 15" id="KW-0547">Nucleotide-binding</keyword>
<dbReference type="SMART" id="SM00487">
    <property type="entry name" value="DEXDc"/>
    <property type="match status" value="1"/>
</dbReference>
<evidence type="ECO:0000313" key="19">
    <source>
        <dbReference type="Proteomes" id="UP000031760"/>
    </source>
</evidence>
<dbReference type="PROSITE" id="PS51192">
    <property type="entry name" value="HELICASE_ATP_BIND_1"/>
    <property type="match status" value="1"/>
</dbReference>
<evidence type="ECO:0000256" key="12">
    <source>
        <dbReference type="ARBA" id="ARBA00034617"/>
    </source>
</evidence>
<dbReference type="InterPro" id="IPR001650">
    <property type="entry name" value="Helicase_C-like"/>
</dbReference>
<evidence type="ECO:0000259" key="17">
    <source>
        <dbReference type="PROSITE" id="PS51194"/>
    </source>
</evidence>
<dbReference type="InterPro" id="IPR012340">
    <property type="entry name" value="NA-bd_OB-fold"/>
</dbReference>
<dbReference type="Pfam" id="PF17191">
    <property type="entry name" value="RecG_wedge"/>
    <property type="match status" value="1"/>
</dbReference>
<dbReference type="HOGENOM" id="CLU_005122_7_1_10"/>
<proteinExistence type="inferred from homology"/>
<dbReference type="OrthoDB" id="9804325at2"/>
<comment type="similarity">
    <text evidence="1 15">Belongs to the helicase family. RecG subfamily.</text>
</comment>
<dbReference type="Pfam" id="PF19833">
    <property type="entry name" value="RecG_dom3_C"/>
    <property type="match status" value="1"/>
</dbReference>
<dbReference type="InterPro" id="IPR027417">
    <property type="entry name" value="P-loop_NTPase"/>
</dbReference>
<dbReference type="PROSITE" id="PS51194">
    <property type="entry name" value="HELICASE_CTER"/>
    <property type="match status" value="1"/>
</dbReference>
<dbReference type="Gene3D" id="2.40.50.140">
    <property type="entry name" value="Nucleic acid-binding proteins"/>
    <property type="match status" value="1"/>
</dbReference>
<reference evidence="18 19" key="1">
    <citation type="journal article" date="2014" name="Proc. Natl. Acad. Sci. U.S.A.">
        <title>Functional characterization of flavobacteria rhodopsins reveals a unique class of light-driven chloride pump in bacteria.</title>
        <authorList>
            <person name="Yoshizawa S."/>
            <person name="Kumagai Y."/>
            <person name="Kim H."/>
            <person name="Ogura Y."/>
            <person name="Hayashi T."/>
            <person name="Iwasaki W."/>
            <person name="DeLong E.F."/>
            <person name="Kogure K."/>
        </authorList>
    </citation>
    <scope>NUCLEOTIDE SEQUENCE [LARGE SCALE GENOMIC DNA]</scope>
    <source>
        <strain evidence="18 19">S1-08</strain>
    </source>
</reference>
<evidence type="ECO:0000256" key="14">
    <source>
        <dbReference type="ARBA" id="ARBA00048988"/>
    </source>
</evidence>
<keyword evidence="10 15" id="KW-0234">DNA repair</keyword>